<evidence type="ECO:0000256" key="7">
    <source>
        <dbReference type="SAM" id="MobiDB-lite"/>
    </source>
</evidence>
<dbReference type="PROSITE" id="PS50102">
    <property type="entry name" value="RRM"/>
    <property type="match status" value="1"/>
</dbReference>
<evidence type="ECO:0000259" key="8">
    <source>
        <dbReference type="PROSITE" id="PS50102"/>
    </source>
</evidence>
<name>A0AA40F0Q2_9PEZI</name>
<dbReference type="SMART" id="SM00360">
    <property type="entry name" value="RRM"/>
    <property type="match status" value="1"/>
</dbReference>
<feature type="compositionally biased region" description="Basic residues" evidence="7">
    <location>
        <begin position="185"/>
        <end position="195"/>
    </location>
</feature>
<dbReference type="GO" id="GO:0061574">
    <property type="term" value="C:ASAP complex"/>
    <property type="evidence" value="ECO:0007669"/>
    <property type="project" value="TreeGrafter"/>
</dbReference>
<dbReference type="InterPro" id="IPR034201">
    <property type="entry name" value="RNPS1_RRM"/>
</dbReference>
<feature type="domain" description="RRM" evidence="8">
    <location>
        <begin position="16"/>
        <end position="94"/>
    </location>
</feature>
<comment type="subcellular location">
    <subcellularLocation>
        <location evidence="1">Nucleus</location>
    </subcellularLocation>
</comment>
<dbReference type="GO" id="GO:0000398">
    <property type="term" value="P:mRNA splicing, via spliceosome"/>
    <property type="evidence" value="ECO:0007669"/>
    <property type="project" value="TreeGrafter"/>
</dbReference>
<evidence type="ECO:0000256" key="6">
    <source>
        <dbReference type="PROSITE-ProRule" id="PRU00176"/>
    </source>
</evidence>
<dbReference type="SUPFAM" id="SSF54928">
    <property type="entry name" value="RNA-binding domain, RBD"/>
    <property type="match status" value="1"/>
</dbReference>
<sequence>MAETGAEAETAPEAPFAIVVERLSKNVNEDHLREIFGQYGEIEDLDLPIGRTTGTNRGSAYILYTAEADAENAIAHMHEAQLDGAVINVSIVLPRRKISPAPPAARRGQGPPSGPRSGGPGGSNRFGPRSDTYRPRSASRTRSRSPPPPPPPAANADSRRYRSRSRSYSSRSRSRTRSPVARGGRSSRRNHGRGRHQADQGAREPRRSASRASYDSYGRRSRSRSRSRDFERR</sequence>
<dbReference type="AlphaFoldDB" id="A0AA40F0Q2"/>
<dbReference type="GO" id="GO:0005654">
    <property type="term" value="C:nucleoplasm"/>
    <property type="evidence" value="ECO:0007669"/>
    <property type="project" value="TreeGrafter"/>
</dbReference>
<dbReference type="GO" id="GO:0005737">
    <property type="term" value="C:cytoplasm"/>
    <property type="evidence" value="ECO:0007669"/>
    <property type="project" value="TreeGrafter"/>
</dbReference>
<accession>A0AA40F0Q2</accession>
<evidence type="ECO:0000256" key="5">
    <source>
        <dbReference type="ARBA" id="ARBA00023242"/>
    </source>
</evidence>
<comment type="caution">
    <text evidence="9">The sequence shown here is derived from an EMBL/GenBank/DDBJ whole genome shotgun (WGS) entry which is preliminary data.</text>
</comment>
<keyword evidence="5" id="KW-0539">Nucleus</keyword>
<evidence type="ECO:0000256" key="2">
    <source>
        <dbReference type="ARBA" id="ARBA00022664"/>
    </source>
</evidence>
<dbReference type="PANTHER" id="PTHR15481:SF0">
    <property type="entry name" value="LD23870P-RELATED"/>
    <property type="match status" value="1"/>
</dbReference>
<dbReference type="InterPro" id="IPR035979">
    <property type="entry name" value="RBD_domain_sf"/>
</dbReference>
<evidence type="ECO:0000313" key="10">
    <source>
        <dbReference type="Proteomes" id="UP001172155"/>
    </source>
</evidence>
<organism evidence="9 10">
    <name type="scientific">Schizothecium vesticola</name>
    <dbReference type="NCBI Taxonomy" id="314040"/>
    <lineage>
        <taxon>Eukaryota</taxon>
        <taxon>Fungi</taxon>
        <taxon>Dikarya</taxon>
        <taxon>Ascomycota</taxon>
        <taxon>Pezizomycotina</taxon>
        <taxon>Sordariomycetes</taxon>
        <taxon>Sordariomycetidae</taxon>
        <taxon>Sordariales</taxon>
        <taxon>Schizotheciaceae</taxon>
        <taxon>Schizothecium</taxon>
    </lineage>
</organism>
<keyword evidence="3 6" id="KW-0694">RNA-binding</keyword>
<keyword evidence="4" id="KW-0508">mRNA splicing</keyword>
<proteinExistence type="predicted"/>
<dbReference type="GO" id="GO:0003723">
    <property type="term" value="F:RNA binding"/>
    <property type="evidence" value="ECO:0007669"/>
    <property type="project" value="UniProtKB-UniRule"/>
</dbReference>
<dbReference type="Pfam" id="PF00076">
    <property type="entry name" value="RRM_1"/>
    <property type="match status" value="1"/>
</dbReference>
<dbReference type="CDD" id="cd12365">
    <property type="entry name" value="RRM_RNPS1"/>
    <property type="match status" value="1"/>
</dbReference>
<evidence type="ECO:0000313" key="9">
    <source>
        <dbReference type="EMBL" id="KAK0749029.1"/>
    </source>
</evidence>
<protein>
    <recommendedName>
        <fullName evidence="8">RRM domain-containing protein</fullName>
    </recommendedName>
</protein>
<evidence type="ECO:0000256" key="4">
    <source>
        <dbReference type="ARBA" id="ARBA00023187"/>
    </source>
</evidence>
<evidence type="ECO:0000256" key="1">
    <source>
        <dbReference type="ARBA" id="ARBA00004123"/>
    </source>
</evidence>
<keyword evidence="2" id="KW-0507">mRNA processing</keyword>
<dbReference type="Proteomes" id="UP001172155">
    <property type="component" value="Unassembled WGS sequence"/>
</dbReference>
<dbReference type="InterPro" id="IPR000504">
    <property type="entry name" value="RRM_dom"/>
</dbReference>
<dbReference type="InterPro" id="IPR012677">
    <property type="entry name" value="Nucleotide-bd_a/b_plait_sf"/>
</dbReference>
<gene>
    <name evidence="9" type="ORF">B0T18DRAFT_388701</name>
</gene>
<feature type="compositionally biased region" description="Basic and acidic residues" evidence="7">
    <location>
        <begin position="196"/>
        <end position="207"/>
    </location>
</feature>
<reference evidence="9" key="1">
    <citation type="submission" date="2023-06" db="EMBL/GenBank/DDBJ databases">
        <title>Genome-scale phylogeny and comparative genomics of the fungal order Sordariales.</title>
        <authorList>
            <consortium name="Lawrence Berkeley National Laboratory"/>
            <person name="Hensen N."/>
            <person name="Bonometti L."/>
            <person name="Westerberg I."/>
            <person name="Brannstrom I.O."/>
            <person name="Guillou S."/>
            <person name="Cros-Aarteil S."/>
            <person name="Calhoun S."/>
            <person name="Haridas S."/>
            <person name="Kuo A."/>
            <person name="Mondo S."/>
            <person name="Pangilinan J."/>
            <person name="Riley R."/>
            <person name="LaButti K."/>
            <person name="Andreopoulos B."/>
            <person name="Lipzen A."/>
            <person name="Chen C."/>
            <person name="Yanf M."/>
            <person name="Daum C."/>
            <person name="Ng V."/>
            <person name="Clum A."/>
            <person name="Steindorff A."/>
            <person name="Ohm R."/>
            <person name="Martin F."/>
            <person name="Silar P."/>
            <person name="Natvig D."/>
            <person name="Lalanne C."/>
            <person name="Gautier V."/>
            <person name="Ament-velasquez S.L."/>
            <person name="Kruys A."/>
            <person name="Hutchinson M.I."/>
            <person name="Powell A.J."/>
            <person name="Barry K."/>
            <person name="Miller A.N."/>
            <person name="Grigoriev I.V."/>
            <person name="Debuchy R."/>
            <person name="Gladieux P."/>
            <person name="Thoren M.H."/>
            <person name="Johannesson H."/>
        </authorList>
    </citation>
    <scope>NUCLEOTIDE SEQUENCE</scope>
    <source>
        <strain evidence="9">SMH3187-1</strain>
    </source>
</reference>
<evidence type="ECO:0000256" key="3">
    <source>
        <dbReference type="ARBA" id="ARBA00022884"/>
    </source>
</evidence>
<feature type="region of interest" description="Disordered" evidence="7">
    <location>
        <begin position="98"/>
        <end position="233"/>
    </location>
</feature>
<dbReference type="PANTHER" id="PTHR15481">
    <property type="entry name" value="RIBONUCLEIC ACID BINDING PROTEIN S1"/>
    <property type="match status" value="1"/>
</dbReference>
<keyword evidence="10" id="KW-1185">Reference proteome</keyword>
<dbReference type="EMBL" id="JAUKUD010000003">
    <property type="protein sequence ID" value="KAK0749029.1"/>
    <property type="molecule type" value="Genomic_DNA"/>
</dbReference>
<dbReference type="Gene3D" id="3.30.70.330">
    <property type="match status" value="1"/>
</dbReference>
<feature type="compositionally biased region" description="Low complexity" evidence="7">
    <location>
        <begin position="125"/>
        <end position="136"/>
    </location>
</feature>